<reference evidence="1 2" key="1">
    <citation type="submission" date="2023-01" db="EMBL/GenBank/DDBJ databases">
        <title>Cultivation and genomic characterization of new, ubiquitous marine nitrite-oxidizing bacteria from the Nitrospirales.</title>
        <authorList>
            <person name="Mueller A.J."/>
            <person name="Daebeler A."/>
            <person name="Herbold C.W."/>
            <person name="Kirkegaard R.H."/>
            <person name="Daims H."/>
        </authorList>
    </citation>
    <scope>NUCLEOTIDE SEQUENCE [LARGE SCALE GENOMIC DNA]</scope>
    <source>
        <strain evidence="1 2">VA</strain>
    </source>
</reference>
<sequence>MRTWAACGFISIVLLVGLFGSEGFARRTYLDQEQKAQLEAIQTIMIHVLALTERGKVDGTVIENVVKQRLEELGYTVVSNRDAPFDVRVNVKCEEVKKWSGTTRGGGDADHSGAPSRLWKGPACLFSYQLDGRDLGWYKEARTSFEDPGEAAKVAHAPKSGLYAIQQLAERIQEFDFPVMLAAEWGHDARLFKLLNNPQTSNKRKLRILSLLPQVESHDTLPLLKELIQDPELAEEAIVALSSTGSEGIPLLTDIFQTQKDSKIRAAAAKGLGEIGAHTGDPSVTPPMLGYVVENLPHLKSSSDIDFPVLTEVVWSLGKLRNEKSIGPINELQSKIWVIFDNSKEMAELREATSWTYKQIDMDWQVQ</sequence>
<evidence type="ECO:0000313" key="2">
    <source>
        <dbReference type="Proteomes" id="UP001302719"/>
    </source>
</evidence>
<dbReference type="KEGG" id="nall:PP769_14710"/>
<name>A0AA96GA16_9BACT</name>
<dbReference type="RefSeq" id="WP_312641428.1">
    <property type="nucleotide sequence ID" value="NZ_CP116967.1"/>
</dbReference>
<dbReference type="Proteomes" id="UP001302719">
    <property type="component" value="Chromosome"/>
</dbReference>
<organism evidence="1 2">
    <name type="scientific">Candidatus Nitrospira allomarina</name>
    <dbReference type="NCBI Taxonomy" id="3020900"/>
    <lineage>
        <taxon>Bacteria</taxon>
        <taxon>Pseudomonadati</taxon>
        <taxon>Nitrospirota</taxon>
        <taxon>Nitrospiria</taxon>
        <taxon>Nitrospirales</taxon>
        <taxon>Nitrospiraceae</taxon>
        <taxon>Nitrospira</taxon>
    </lineage>
</organism>
<dbReference type="EMBL" id="CP116967">
    <property type="protein sequence ID" value="WNM57217.1"/>
    <property type="molecule type" value="Genomic_DNA"/>
</dbReference>
<dbReference type="InterPro" id="IPR011989">
    <property type="entry name" value="ARM-like"/>
</dbReference>
<dbReference type="Pfam" id="PF13646">
    <property type="entry name" value="HEAT_2"/>
    <property type="match status" value="1"/>
</dbReference>
<keyword evidence="2" id="KW-1185">Reference proteome</keyword>
<dbReference type="Gene3D" id="1.25.10.10">
    <property type="entry name" value="Leucine-rich Repeat Variant"/>
    <property type="match status" value="1"/>
</dbReference>
<gene>
    <name evidence="1" type="ORF">PP769_14710</name>
</gene>
<evidence type="ECO:0000313" key="1">
    <source>
        <dbReference type="EMBL" id="WNM57217.1"/>
    </source>
</evidence>
<protein>
    <submittedName>
        <fullName evidence="1">HEAT repeat domain-containing protein</fullName>
    </submittedName>
</protein>
<dbReference type="SUPFAM" id="SSF48431">
    <property type="entry name" value="Lipovitellin-phosvitin complex, superhelical domain"/>
    <property type="match status" value="1"/>
</dbReference>
<dbReference type="AlphaFoldDB" id="A0AA96GA16"/>
<proteinExistence type="predicted"/>
<dbReference type="InterPro" id="IPR011030">
    <property type="entry name" value="Lipovitellin_superhlx_dom"/>
</dbReference>
<accession>A0AA96GA16</accession>